<dbReference type="PROSITE" id="PS51318">
    <property type="entry name" value="TAT"/>
    <property type="match status" value="1"/>
</dbReference>
<dbReference type="Gene3D" id="3.40.190.10">
    <property type="entry name" value="Periplasmic binding protein-like II"/>
    <property type="match status" value="2"/>
</dbReference>
<dbReference type="Pfam" id="PF13416">
    <property type="entry name" value="SBP_bac_8"/>
    <property type="match status" value="1"/>
</dbReference>
<dbReference type="AlphaFoldDB" id="A0A6J6JJL4"/>
<dbReference type="EMBL" id="CAEZVO010000102">
    <property type="protein sequence ID" value="CAB4636745.1"/>
    <property type="molecule type" value="Genomic_DNA"/>
</dbReference>
<keyword evidence="1" id="KW-0732">Signal</keyword>
<dbReference type="EMBL" id="CAEZSZ010000003">
    <property type="protein sequence ID" value="CAB4547949.1"/>
    <property type="molecule type" value="Genomic_DNA"/>
</dbReference>
<organism evidence="3">
    <name type="scientific">freshwater metagenome</name>
    <dbReference type="NCBI Taxonomy" id="449393"/>
    <lineage>
        <taxon>unclassified sequences</taxon>
        <taxon>metagenomes</taxon>
        <taxon>ecological metagenomes</taxon>
    </lineage>
</organism>
<reference evidence="3" key="1">
    <citation type="submission" date="2020-05" db="EMBL/GenBank/DDBJ databases">
        <authorList>
            <person name="Chiriac C."/>
            <person name="Salcher M."/>
            <person name="Ghai R."/>
            <person name="Kavagutti S V."/>
        </authorList>
    </citation>
    <scope>NUCLEOTIDE SEQUENCE</scope>
</reference>
<sequence length="415" mass="44714">MNKPLPEDPMMRELVQMARRHQMTRRTALAGAGATAAALALAACAPAGSQGPALTPATDLSDSEKVLIWDNWPDYMDVDDAGNYPTLNRFQEQSGIKVEYKIRIDDNNTYWAIVKDQLKLGADIGADVACPTEWLVARMVALGYLQDLDAANIPNKKNLNPAYLGASFDPDRNKSMPWQGIFGGIGYNKKAYKEATGKEAPETLDDLWADSLKGRVVVLSEMRDTLGLILLASGVDITSASSLNEDAFMSAVDFFRAKVSDGNISIKGNSYSQDLASGAAIAGITWQGDIAILNSEIGTDADPEPFGFILPSSGATISADTFVVPMGATHKKNVEKLIDFYYEPANAAELAAYVNYITPVLGAQEEMAKTDASLAENQLIFPNEKTLSNAFAFRALTGAEELSFAQAFEKVLLGS</sequence>
<dbReference type="InterPro" id="IPR006311">
    <property type="entry name" value="TAT_signal"/>
</dbReference>
<dbReference type="InterPro" id="IPR006059">
    <property type="entry name" value="SBP"/>
</dbReference>
<dbReference type="PANTHER" id="PTHR30222:SF17">
    <property type="entry name" value="SPERMIDINE_PUTRESCINE-BINDING PERIPLASMIC PROTEIN"/>
    <property type="match status" value="1"/>
</dbReference>
<evidence type="ECO:0000313" key="3">
    <source>
        <dbReference type="EMBL" id="CAB4636745.1"/>
    </source>
</evidence>
<evidence type="ECO:0000256" key="1">
    <source>
        <dbReference type="ARBA" id="ARBA00022729"/>
    </source>
</evidence>
<name>A0A6J6JJL4_9ZZZZ</name>
<protein>
    <submittedName>
        <fullName evidence="3">Unannotated protein</fullName>
    </submittedName>
</protein>
<dbReference type="PANTHER" id="PTHR30222">
    <property type="entry name" value="SPERMIDINE/PUTRESCINE-BINDING PERIPLASMIC PROTEIN"/>
    <property type="match status" value="1"/>
</dbReference>
<accession>A0A6J6JJL4</accession>
<dbReference type="CDD" id="cd13590">
    <property type="entry name" value="PBP2_PotD_PotF_like"/>
    <property type="match status" value="1"/>
</dbReference>
<gene>
    <name evidence="2" type="ORF">UFOPK1561_00056</name>
    <name evidence="3" type="ORF">UFOPK2044_00715</name>
</gene>
<dbReference type="SUPFAM" id="SSF53850">
    <property type="entry name" value="Periplasmic binding protein-like II"/>
    <property type="match status" value="1"/>
</dbReference>
<proteinExistence type="predicted"/>
<evidence type="ECO:0000313" key="2">
    <source>
        <dbReference type="EMBL" id="CAB4547949.1"/>
    </source>
</evidence>